<evidence type="ECO:0000313" key="2">
    <source>
        <dbReference type="Proteomes" id="UP000266677"/>
    </source>
</evidence>
<dbReference type="GO" id="GO:0004553">
    <property type="term" value="F:hydrolase activity, hydrolyzing O-glycosyl compounds"/>
    <property type="evidence" value="ECO:0007669"/>
    <property type="project" value="TreeGrafter"/>
</dbReference>
<organism evidence="1 2">
    <name type="scientific">Nocardia panacis</name>
    <dbReference type="NCBI Taxonomy" id="2340916"/>
    <lineage>
        <taxon>Bacteria</taxon>
        <taxon>Bacillati</taxon>
        <taxon>Actinomycetota</taxon>
        <taxon>Actinomycetes</taxon>
        <taxon>Mycobacteriales</taxon>
        <taxon>Nocardiaceae</taxon>
        <taxon>Nocardia</taxon>
    </lineage>
</organism>
<evidence type="ECO:0000313" key="1">
    <source>
        <dbReference type="EMBL" id="RJO75234.1"/>
    </source>
</evidence>
<dbReference type="AlphaFoldDB" id="A0A3A4K855"/>
<dbReference type="InterPro" id="IPR017853">
    <property type="entry name" value="GH"/>
</dbReference>
<accession>A0A3A4K855</accession>
<dbReference type="EMBL" id="QZFU01000019">
    <property type="protein sequence ID" value="RJO75234.1"/>
    <property type="molecule type" value="Genomic_DNA"/>
</dbReference>
<dbReference type="PANTHER" id="PTHR12631">
    <property type="entry name" value="ALPHA-L-IDURONIDASE"/>
    <property type="match status" value="1"/>
</dbReference>
<dbReference type="Proteomes" id="UP000266677">
    <property type="component" value="Unassembled WGS sequence"/>
</dbReference>
<keyword evidence="2" id="KW-1185">Reference proteome</keyword>
<name>A0A3A4K855_9NOCA</name>
<dbReference type="Gene3D" id="3.20.20.80">
    <property type="entry name" value="Glycosidases"/>
    <property type="match status" value="1"/>
</dbReference>
<protein>
    <recommendedName>
        <fullName evidence="3">Glycoside hydrolase family 5 domain-containing protein</fullName>
    </recommendedName>
</protein>
<sequence length="451" mass="49802">MRGITYGLAAPPERIMPAVRGLGAGVLRCFLYWSQIEPEPGRFVWDAVDALLDQLDGDEEVWITVSSASLWGTVRATDMLPPSPAKDLDVFAAFVRALVDRCRGRITYWQFDNEPCVPILWAGTVAEYAAQLKVFAAAVRESDPAALVVLGGDPPDQQARPGTFEYLVDVARDDFDVYDIHLYGDPYTIPDRIAAARAMMAQHGYEMPIVAGEYNGPLIAPEDMALLGNALQPFGEMMTGSDPEWSVLTTDMGTQAPEHDAMLAFYERMPELPPRVQMYMRGCPPEYEELRHRENSREIVVRNLLALASGVRRTLCWNLAPEFPGHQAPYTVLGLMFDKFALLDYADGELTHRYPAADALALTARMLQGAEAIERILVADRPELYVFDVRREDGSLLVAWARSAEEAATYRHPWLGAAAHAVDAHGAAVPVEVADGAVTLPLTPTPLFVTR</sequence>
<evidence type="ECO:0008006" key="3">
    <source>
        <dbReference type="Google" id="ProtNLM"/>
    </source>
</evidence>
<dbReference type="InterPro" id="IPR051923">
    <property type="entry name" value="Glycosyl_Hydrolase_39"/>
</dbReference>
<comment type="caution">
    <text evidence="1">The sequence shown here is derived from an EMBL/GenBank/DDBJ whole genome shotgun (WGS) entry which is preliminary data.</text>
</comment>
<proteinExistence type="predicted"/>
<reference evidence="1 2" key="1">
    <citation type="submission" date="2018-09" db="EMBL/GenBank/DDBJ databases">
        <title>YIM PH21274 draft genome.</title>
        <authorList>
            <person name="Miao C."/>
        </authorList>
    </citation>
    <scope>NUCLEOTIDE SEQUENCE [LARGE SCALE GENOMIC DNA]</scope>
    <source>
        <strain evidence="1 2">YIM PH 21724</strain>
    </source>
</reference>
<dbReference type="PANTHER" id="PTHR12631:SF10">
    <property type="entry name" value="BETA-XYLOSIDASE-LIKE PROTEIN-RELATED"/>
    <property type="match status" value="1"/>
</dbReference>
<gene>
    <name evidence="1" type="ORF">D5S18_17935</name>
</gene>
<dbReference type="SUPFAM" id="SSF51445">
    <property type="entry name" value="(Trans)glycosidases"/>
    <property type="match status" value="1"/>
</dbReference>